<proteinExistence type="predicted"/>
<comment type="caution">
    <text evidence="1">The sequence shown here is derived from an EMBL/GenBank/DDBJ whole genome shotgun (WGS) entry which is preliminary data.</text>
</comment>
<reference evidence="1" key="2">
    <citation type="journal article" date="2021" name="PeerJ">
        <title>Extensive microbial diversity within the chicken gut microbiome revealed by metagenomics and culture.</title>
        <authorList>
            <person name="Gilroy R."/>
            <person name="Ravi A."/>
            <person name="Getino M."/>
            <person name="Pursley I."/>
            <person name="Horton D.L."/>
            <person name="Alikhan N.F."/>
            <person name="Baker D."/>
            <person name="Gharbi K."/>
            <person name="Hall N."/>
            <person name="Watson M."/>
            <person name="Adriaenssens E.M."/>
            <person name="Foster-Nyarko E."/>
            <person name="Jarju S."/>
            <person name="Secka A."/>
            <person name="Antonio M."/>
            <person name="Oren A."/>
            <person name="Chaudhuri R.R."/>
            <person name="La Ragione R."/>
            <person name="Hildebrand F."/>
            <person name="Pallen M.J."/>
        </authorList>
    </citation>
    <scope>NUCLEOTIDE SEQUENCE</scope>
    <source>
        <strain evidence="1">2830</strain>
    </source>
</reference>
<dbReference type="GO" id="GO:0003824">
    <property type="term" value="F:catalytic activity"/>
    <property type="evidence" value="ECO:0007669"/>
    <property type="project" value="InterPro"/>
</dbReference>
<name>A0A9D1HMQ0_9FIRM</name>
<dbReference type="Proteomes" id="UP000824124">
    <property type="component" value="Unassembled WGS sequence"/>
</dbReference>
<accession>A0A9D1HMQ0</accession>
<evidence type="ECO:0000313" key="2">
    <source>
        <dbReference type="Proteomes" id="UP000824124"/>
    </source>
</evidence>
<organism evidence="1 2">
    <name type="scientific">Candidatus Avidehalobacter gallistercoris</name>
    <dbReference type="NCBI Taxonomy" id="2840694"/>
    <lineage>
        <taxon>Bacteria</taxon>
        <taxon>Bacillati</taxon>
        <taxon>Bacillota</taxon>
        <taxon>Clostridia</taxon>
        <taxon>Eubacteriales</taxon>
        <taxon>Peptococcaceae</taxon>
        <taxon>Peptococcaceae incertae sedis</taxon>
        <taxon>Candidatus Avidehalobacter</taxon>
    </lineage>
</organism>
<protein>
    <recommendedName>
        <fullName evidence="3">Nucleoside phosphorylase domain-containing protein</fullName>
    </recommendedName>
</protein>
<dbReference type="EMBL" id="DVMH01000029">
    <property type="protein sequence ID" value="HIU10743.1"/>
    <property type="molecule type" value="Genomic_DNA"/>
</dbReference>
<gene>
    <name evidence="1" type="ORF">IAB00_05845</name>
</gene>
<sequence>MDFILDGVRIMYRYPIDNLEKLSRPFAVSPEDHSMGNSLVQYMGIKIHPLLKEYNYEKIVVQGKFDRSSGISYKEKTNKLFNYIRPTAQISDEILYLNCFPGLDYVFHYGNVIKSYLSLMQKPCNVSGILPSEEVCWTAIAESDLKSVPKSHTVIMGYVEGLQNISSDTIWHGTGNFLWKSVCLSSGDAILLGCKHTYWGEIAGRIVCYLALNGVKRIIYSGKLGTLNPNLIPNLTIATGNSSILPNGKVIEWDNLFDGITDSQIYYGRHITVPSVMQETKKWLKANCGVADFVDPEIGHMALAAANYGVEFSYLHIISDNLSHKYEFDLSNERKTTVIQNRSTLFRKIREAITRL</sequence>
<dbReference type="InterPro" id="IPR035994">
    <property type="entry name" value="Nucleoside_phosphorylase_sf"/>
</dbReference>
<evidence type="ECO:0008006" key="3">
    <source>
        <dbReference type="Google" id="ProtNLM"/>
    </source>
</evidence>
<evidence type="ECO:0000313" key="1">
    <source>
        <dbReference type="EMBL" id="HIU10743.1"/>
    </source>
</evidence>
<reference evidence="1" key="1">
    <citation type="submission" date="2020-10" db="EMBL/GenBank/DDBJ databases">
        <authorList>
            <person name="Gilroy R."/>
        </authorList>
    </citation>
    <scope>NUCLEOTIDE SEQUENCE</scope>
    <source>
        <strain evidence="1">2830</strain>
    </source>
</reference>
<dbReference type="GO" id="GO:0009116">
    <property type="term" value="P:nucleoside metabolic process"/>
    <property type="evidence" value="ECO:0007669"/>
    <property type="project" value="InterPro"/>
</dbReference>
<dbReference type="SUPFAM" id="SSF53167">
    <property type="entry name" value="Purine and uridine phosphorylases"/>
    <property type="match status" value="1"/>
</dbReference>
<dbReference type="AlphaFoldDB" id="A0A9D1HMQ0"/>